<evidence type="ECO:0000313" key="10">
    <source>
        <dbReference type="Proteomes" id="UP000789845"/>
    </source>
</evidence>
<evidence type="ECO:0000256" key="3">
    <source>
        <dbReference type="ARBA" id="ARBA00022475"/>
    </source>
</evidence>
<keyword evidence="6 7" id="KW-0472">Membrane</keyword>
<keyword evidence="4 7" id="KW-0812">Transmembrane</keyword>
<comment type="subcellular location">
    <subcellularLocation>
        <location evidence="1">Cell membrane</location>
        <topology evidence="1">Multi-pass membrane protein</topology>
    </subcellularLocation>
</comment>
<keyword evidence="3" id="KW-1003">Cell membrane</keyword>
<evidence type="ECO:0000256" key="5">
    <source>
        <dbReference type="ARBA" id="ARBA00022989"/>
    </source>
</evidence>
<evidence type="ECO:0000256" key="1">
    <source>
        <dbReference type="ARBA" id="ARBA00004651"/>
    </source>
</evidence>
<dbReference type="Pfam" id="PF09335">
    <property type="entry name" value="VTT_dom"/>
    <property type="match status" value="1"/>
</dbReference>
<reference evidence="9" key="1">
    <citation type="submission" date="2021-10" db="EMBL/GenBank/DDBJ databases">
        <authorList>
            <person name="Criscuolo A."/>
        </authorList>
    </citation>
    <scope>NUCLEOTIDE SEQUENCE</scope>
    <source>
        <strain evidence="9">CIP111885</strain>
    </source>
</reference>
<dbReference type="PANTHER" id="PTHR42709">
    <property type="entry name" value="ALKALINE PHOSPHATASE LIKE PROTEIN"/>
    <property type="match status" value="1"/>
</dbReference>
<feature type="transmembrane region" description="Helical" evidence="7">
    <location>
        <begin position="50"/>
        <end position="69"/>
    </location>
</feature>
<sequence>MENWITEIISQYGYIGVFLIIVLENLFPPIPSEIVLSFSGFMTTRTDLSVIGIIISSTAGSVIGAMILFKIGSILDVKRLEKIIDRWGHILRLKKEDIRNANVWFEKYDVWTVFFCRMIPLLRSIISIPAGMSKMNFSLFLLLTFIGTLTWNTIIVCFGAMMGESWPKILAFTEVYSKIIYLVIALGLIWLIYYYITVLRKRRV</sequence>
<comment type="similarity">
    <text evidence="2">Belongs to the DedA family.</text>
</comment>
<gene>
    <name evidence="9" type="ORF">NEOCIP111885_01026</name>
</gene>
<evidence type="ECO:0000256" key="7">
    <source>
        <dbReference type="SAM" id="Phobius"/>
    </source>
</evidence>
<feature type="domain" description="VTT" evidence="8">
    <location>
        <begin position="30"/>
        <end position="160"/>
    </location>
</feature>
<dbReference type="InterPro" id="IPR032816">
    <property type="entry name" value="VTT_dom"/>
</dbReference>
<feature type="transmembrane region" description="Helical" evidence="7">
    <location>
        <begin position="175"/>
        <end position="196"/>
    </location>
</feature>
<evidence type="ECO:0000313" key="9">
    <source>
        <dbReference type="EMBL" id="CAG9607335.1"/>
    </source>
</evidence>
<organism evidence="9 10">
    <name type="scientific">Pseudoneobacillus rhizosphaerae</name>
    <dbReference type="NCBI Taxonomy" id="2880968"/>
    <lineage>
        <taxon>Bacteria</taxon>
        <taxon>Bacillati</taxon>
        <taxon>Bacillota</taxon>
        <taxon>Bacilli</taxon>
        <taxon>Bacillales</taxon>
        <taxon>Bacillaceae</taxon>
        <taxon>Pseudoneobacillus</taxon>
    </lineage>
</organism>
<proteinExistence type="inferred from homology"/>
<evidence type="ECO:0000256" key="4">
    <source>
        <dbReference type="ARBA" id="ARBA00022692"/>
    </source>
</evidence>
<dbReference type="InterPro" id="IPR051311">
    <property type="entry name" value="DedA_domain"/>
</dbReference>
<feature type="transmembrane region" description="Helical" evidence="7">
    <location>
        <begin position="139"/>
        <end position="163"/>
    </location>
</feature>
<accession>A0A9C7LAD1</accession>
<comment type="caution">
    <text evidence="9">The sequence shown here is derived from an EMBL/GenBank/DDBJ whole genome shotgun (WGS) entry which is preliminary data.</text>
</comment>
<dbReference type="Proteomes" id="UP000789845">
    <property type="component" value="Unassembled WGS sequence"/>
</dbReference>
<name>A0A9C7LAD1_9BACI</name>
<dbReference type="PANTHER" id="PTHR42709:SF6">
    <property type="entry name" value="UNDECAPRENYL PHOSPHATE TRANSPORTER A"/>
    <property type="match status" value="1"/>
</dbReference>
<dbReference type="AlphaFoldDB" id="A0A9C7LAD1"/>
<evidence type="ECO:0000256" key="6">
    <source>
        <dbReference type="ARBA" id="ARBA00023136"/>
    </source>
</evidence>
<evidence type="ECO:0000256" key="2">
    <source>
        <dbReference type="ARBA" id="ARBA00010792"/>
    </source>
</evidence>
<dbReference type="GO" id="GO:0005886">
    <property type="term" value="C:plasma membrane"/>
    <property type="evidence" value="ECO:0007669"/>
    <property type="project" value="UniProtKB-SubCell"/>
</dbReference>
<keyword evidence="10" id="KW-1185">Reference proteome</keyword>
<evidence type="ECO:0000259" key="8">
    <source>
        <dbReference type="Pfam" id="PF09335"/>
    </source>
</evidence>
<dbReference type="EMBL" id="CAKJTG010000005">
    <property type="protein sequence ID" value="CAG9607335.1"/>
    <property type="molecule type" value="Genomic_DNA"/>
</dbReference>
<keyword evidence="5 7" id="KW-1133">Transmembrane helix</keyword>
<dbReference type="RefSeq" id="WP_230495606.1">
    <property type="nucleotide sequence ID" value="NZ_CAKJTG010000005.1"/>
</dbReference>
<protein>
    <submittedName>
        <fullName evidence="9">Membrane protein</fullName>
    </submittedName>
</protein>
<feature type="transmembrane region" description="Helical" evidence="7">
    <location>
        <begin position="12"/>
        <end position="30"/>
    </location>
</feature>